<evidence type="ECO:0000256" key="1">
    <source>
        <dbReference type="SAM" id="SignalP"/>
    </source>
</evidence>
<gene>
    <name evidence="2" type="ORF">SAMN05421881_100162</name>
</gene>
<dbReference type="AlphaFoldDB" id="A0A1H3BLZ6"/>
<keyword evidence="1" id="KW-0732">Signal</keyword>
<evidence type="ECO:0000313" key="3">
    <source>
        <dbReference type="Proteomes" id="UP000198640"/>
    </source>
</evidence>
<feature type="chain" id="PRO_5011598480" evidence="1">
    <location>
        <begin position="24"/>
        <end position="270"/>
    </location>
</feature>
<proteinExistence type="predicted"/>
<dbReference type="EMBL" id="FNOY01000001">
    <property type="protein sequence ID" value="SDX42943.1"/>
    <property type="molecule type" value="Genomic_DNA"/>
</dbReference>
<feature type="signal peptide" evidence="1">
    <location>
        <begin position="1"/>
        <end position="23"/>
    </location>
</feature>
<dbReference type="STRING" id="44576.SAMN05421881_100162"/>
<evidence type="ECO:0000313" key="2">
    <source>
        <dbReference type="EMBL" id="SDX42943.1"/>
    </source>
</evidence>
<protein>
    <submittedName>
        <fullName evidence="2">Uncharacterized protein</fullName>
    </submittedName>
</protein>
<keyword evidence="3" id="KW-1185">Reference proteome</keyword>
<dbReference type="RefSeq" id="WP_090410931.1">
    <property type="nucleotide sequence ID" value="NZ_FNOY01000001.1"/>
</dbReference>
<dbReference type="OrthoDB" id="5570760at2"/>
<accession>A0A1H3BLZ6</accession>
<organism evidence="2 3">
    <name type="scientific">Nitrosomonas halophila</name>
    <dbReference type="NCBI Taxonomy" id="44576"/>
    <lineage>
        <taxon>Bacteria</taxon>
        <taxon>Pseudomonadati</taxon>
        <taxon>Pseudomonadota</taxon>
        <taxon>Betaproteobacteria</taxon>
        <taxon>Nitrosomonadales</taxon>
        <taxon>Nitrosomonadaceae</taxon>
        <taxon>Nitrosomonas</taxon>
    </lineage>
</organism>
<dbReference type="Proteomes" id="UP000198640">
    <property type="component" value="Unassembled WGS sequence"/>
</dbReference>
<sequence>MLKRIIVLSTALGVSLFFSLAVAEGNHDHDHDENHLHENDIQPWRIGAEIFVNSNFFETDFGDLRGGPYATSSPGVDINVAKGAFTPGNWLRFQPVGRLHFWNGSEWIPHVPDGERVEVIDARGNIIEFGAGEVSDIPAIIGEIDSSGGLHEHLDFFILNASNAQGGSTGAYRIQLRLFESQPNSDVSVSIATAPIAIVFNRGLEHEGFEKAASAAVDLDENSVLADNGILNIQRVKAFGKYYKAKLNFIGNNQFQLIAAEEIPETEHNR</sequence>
<name>A0A1H3BLZ6_9PROT</name>
<reference evidence="2 3" key="1">
    <citation type="submission" date="2016-10" db="EMBL/GenBank/DDBJ databases">
        <authorList>
            <person name="de Groot N.N."/>
        </authorList>
    </citation>
    <scope>NUCLEOTIDE SEQUENCE [LARGE SCALE GENOMIC DNA]</scope>
    <source>
        <strain evidence="2 3">Nm1</strain>
    </source>
</reference>